<evidence type="ECO:0000313" key="6">
    <source>
        <dbReference type="EMBL" id="CEK85749.1"/>
    </source>
</evidence>
<feature type="domain" description="Macroglobulin" evidence="5">
    <location>
        <begin position="129"/>
        <end position="220"/>
    </location>
</feature>
<dbReference type="PANTHER" id="PTHR11412">
    <property type="entry name" value="MACROGLOBULIN / COMPLEMENT"/>
    <property type="match status" value="1"/>
</dbReference>
<dbReference type="Gene3D" id="2.60.40.1930">
    <property type="match status" value="2"/>
</dbReference>
<dbReference type="Pfam" id="PF01835">
    <property type="entry name" value="MG2"/>
    <property type="match status" value="1"/>
</dbReference>
<evidence type="ECO:0000256" key="3">
    <source>
        <dbReference type="ARBA" id="ARBA00023180"/>
    </source>
</evidence>
<keyword evidence="1 4" id="KW-0732">Signal</keyword>
<evidence type="ECO:0000259" key="5">
    <source>
        <dbReference type="Pfam" id="PF01835"/>
    </source>
</evidence>
<gene>
    <name evidence="6" type="primary">ORF150015</name>
    <name evidence="7" type="synonym">ORF150022</name>
</gene>
<name>A0A0B7AXM8_9EUPU</name>
<evidence type="ECO:0000256" key="4">
    <source>
        <dbReference type="SAM" id="SignalP"/>
    </source>
</evidence>
<keyword evidence="3" id="KW-0325">Glycoprotein</keyword>
<proteinExistence type="predicted"/>
<sequence length="222" mass="24315">MMMLNTAILILGSLLIAGASGGEYVITAPKIFQPGSNYQINVDILNKTNVLVVATIMEQVYNGLTGRYEFVPIQNGSGTFGVDNSGTISLPIRSDFKCQSCRVRIRGKGDLQFEQVTFPVVSEQIVVIIIQTDKAIYKPGQTVRYRVFAVYPDLLLYTGGISIDITDPNNNKIKVLKNATSPSGVVEDSFNLSDVLSYGTWTISVYLQNLTTTHSQGFEVSE</sequence>
<dbReference type="EMBL" id="HACG01038885">
    <property type="protein sequence ID" value="CEK85750.1"/>
    <property type="molecule type" value="Transcribed_RNA"/>
</dbReference>
<feature type="signal peptide" evidence="4">
    <location>
        <begin position="1"/>
        <end position="21"/>
    </location>
</feature>
<dbReference type="GO" id="GO:0004866">
    <property type="term" value="F:endopeptidase inhibitor activity"/>
    <property type="evidence" value="ECO:0007669"/>
    <property type="project" value="InterPro"/>
</dbReference>
<evidence type="ECO:0000256" key="2">
    <source>
        <dbReference type="ARBA" id="ARBA00022966"/>
    </source>
</evidence>
<evidence type="ECO:0000256" key="1">
    <source>
        <dbReference type="ARBA" id="ARBA00022729"/>
    </source>
</evidence>
<feature type="chain" id="PRO_5007391505" description="Macroglobulin domain-containing protein" evidence="4">
    <location>
        <begin position="22"/>
        <end position="222"/>
    </location>
</feature>
<accession>A0A0B7AXM8</accession>
<keyword evidence="2" id="KW-0882">Thioester bond</keyword>
<protein>
    <recommendedName>
        <fullName evidence="5">Macroglobulin domain-containing protein</fullName>
    </recommendedName>
</protein>
<dbReference type="AlphaFoldDB" id="A0A0B7AXM8"/>
<reference evidence="6" key="1">
    <citation type="submission" date="2014-12" db="EMBL/GenBank/DDBJ databases">
        <title>Insight into the proteome of Arion vulgaris.</title>
        <authorList>
            <person name="Aradska J."/>
            <person name="Bulat T."/>
            <person name="Smidak R."/>
            <person name="Sarate P."/>
            <person name="Gangsoo J."/>
            <person name="Sialana F."/>
            <person name="Bilban M."/>
            <person name="Lubec G."/>
        </authorList>
    </citation>
    <scope>NUCLEOTIDE SEQUENCE</scope>
    <source>
        <tissue evidence="6">Skin</tissue>
    </source>
</reference>
<dbReference type="EMBL" id="HACG01038884">
    <property type="protein sequence ID" value="CEK85749.1"/>
    <property type="molecule type" value="Transcribed_RNA"/>
</dbReference>
<evidence type="ECO:0000313" key="7">
    <source>
        <dbReference type="EMBL" id="CEK85750.1"/>
    </source>
</evidence>
<dbReference type="FunFam" id="2.60.40.1930:FF:000001">
    <property type="entry name" value="CD109 isoform 3"/>
    <property type="match status" value="1"/>
</dbReference>
<dbReference type="InterPro" id="IPR050473">
    <property type="entry name" value="A2M/Complement_sys"/>
</dbReference>
<organism evidence="6">
    <name type="scientific">Arion vulgaris</name>
    <dbReference type="NCBI Taxonomy" id="1028688"/>
    <lineage>
        <taxon>Eukaryota</taxon>
        <taxon>Metazoa</taxon>
        <taxon>Spiralia</taxon>
        <taxon>Lophotrochozoa</taxon>
        <taxon>Mollusca</taxon>
        <taxon>Gastropoda</taxon>
        <taxon>Heterobranchia</taxon>
        <taxon>Euthyneura</taxon>
        <taxon>Panpulmonata</taxon>
        <taxon>Eupulmonata</taxon>
        <taxon>Stylommatophora</taxon>
        <taxon>Helicina</taxon>
        <taxon>Arionoidea</taxon>
        <taxon>Arionidae</taxon>
        <taxon>Arion</taxon>
    </lineage>
</organism>
<dbReference type="InterPro" id="IPR002890">
    <property type="entry name" value="MG2"/>
</dbReference>
<dbReference type="PANTHER" id="PTHR11412:SF136">
    <property type="entry name" value="CD109 ANTIGEN"/>
    <property type="match status" value="1"/>
</dbReference>